<evidence type="ECO:0000256" key="1">
    <source>
        <dbReference type="SAM" id="MobiDB-lite"/>
    </source>
</evidence>
<organism evidence="2 3">
    <name type="scientific">Sphaerobolus stellatus (strain SS14)</name>
    <dbReference type="NCBI Taxonomy" id="990650"/>
    <lineage>
        <taxon>Eukaryota</taxon>
        <taxon>Fungi</taxon>
        <taxon>Dikarya</taxon>
        <taxon>Basidiomycota</taxon>
        <taxon>Agaricomycotina</taxon>
        <taxon>Agaricomycetes</taxon>
        <taxon>Phallomycetidae</taxon>
        <taxon>Geastrales</taxon>
        <taxon>Sphaerobolaceae</taxon>
        <taxon>Sphaerobolus</taxon>
    </lineage>
</organism>
<dbReference type="EMBL" id="KN837126">
    <property type="protein sequence ID" value="KIJ42949.1"/>
    <property type="molecule type" value="Genomic_DNA"/>
</dbReference>
<sequence>MSEQNVVVVEREAEEKVEKEKLQKIKQMQKDERDVSDPTKKKKCPQSQKLVPIIMDESDEEGGDQEAAIIVANRRMLIERGIDIVEEDSLQASHTSLKYGVGYTQRKVEVEGLGGHSAAAETVTLIVDNASKEGHKTVEMINTWKPVWNI</sequence>
<keyword evidence="3" id="KW-1185">Reference proteome</keyword>
<dbReference type="HOGENOM" id="CLU_1741751_0_0_1"/>
<evidence type="ECO:0000313" key="3">
    <source>
        <dbReference type="Proteomes" id="UP000054279"/>
    </source>
</evidence>
<protein>
    <submittedName>
        <fullName evidence="2">Uncharacterized protein</fullName>
    </submittedName>
</protein>
<reference evidence="2 3" key="1">
    <citation type="submission" date="2014-06" db="EMBL/GenBank/DDBJ databases">
        <title>Evolutionary Origins and Diversification of the Mycorrhizal Mutualists.</title>
        <authorList>
            <consortium name="DOE Joint Genome Institute"/>
            <consortium name="Mycorrhizal Genomics Consortium"/>
            <person name="Kohler A."/>
            <person name="Kuo A."/>
            <person name="Nagy L.G."/>
            <person name="Floudas D."/>
            <person name="Copeland A."/>
            <person name="Barry K.W."/>
            <person name="Cichocki N."/>
            <person name="Veneault-Fourrey C."/>
            <person name="LaButti K."/>
            <person name="Lindquist E.A."/>
            <person name="Lipzen A."/>
            <person name="Lundell T."/>
            <person name="Morin E."/>
            <person name="Murat C."/>
            <person name="Riley R."/>
            <person name="Ohm R."/>
            <person name="Sun H."/>
            <person name="Tunlid A."/>
            <person name="Henrissat B."/>
            <person name="Grigoriev I.V."/>
            <person name="Hibbett D.S."/>
            <person name="Martin F."/>
        </authorList>
    </citation>
    <scope>NUCLEOTIDE SEQUENCE [LARGE SCALE GENOMIC DNA]</scope>
    <source>
        <strain evidence="2 3">SS14</strain>
    </source>
</reference>
<proteinExistence type="predicted"/>
<name>A0A0C9V7H9_SPHS4</name>
<feature type="region of interest" description="Disordered" evidence="1">
    <location>
        <begin position="19"/>
        <end position="63"/>
    </location>
</feature>
<accession>A0A0C9V7H9</accession>
<dbReference type="Proteomes" id="UP000054279">
    <property type="component" value="Unassembled WGS sequence"/>
</dbReference>
<evidence type="ECO:0000313" key="2">
    <source>
        <dbReference type="EMBL" id="KIJ42949.1"/>
    </source>
</evidence>
<feature type="compositionally biased region" description="Basic and acidic residues" evidence="1">
    <location>
        <begin position="19"/>
        <end position="39"/>
    </location>
</feature>
<gene>
    <name evidence="2" type="ORF">M422DRAFT_253738</name>
</gene>
<dbReference type="AlphaFoldDB" id="A0A0C9V7H9"/>